<feature type="transmembrane region" description="Helical" evidence="1">
    <location>
        <begin position="161"/>
        <end position="184"/>
    </location>
</feature>
<keyword evidence="1" id="KW-0812">Transmembrane</keyword>
<accession>A0ABM0MXG6</accession>
<gene>
    <name evidence="4" type="primary">LOC102808485</name>
</gene>
<evidence type="ECO:0000256" key="1">
    <source>
        <dbReference type="SAM" id="Phobius"/>
    </source>
</evidence>
<dbReference type="Proteomes" id="UP000694865">
    <property type="component" value="Unplaced"/>
</dbReference>
<dbReference type="PANTHER" id="PTHR23252">
    <property type="entry name" value="INTIMAL THICKNESS RECEPTOR-RELATED"/>
    <property type="match status" value="1"/>
</dbReference>
<sequence>MRVSVCLNAECLLIINHTYDLDGISGNVTLAHFIHPKVWHIVYGDEYTCKDDGLPIVQPVKVSYQLKLLNPDTLGNPTDHFSDEESGLLEFYQIFVILYFVLLCIFASEIYLTISKRGPMYLVLKMLSTAMALEVVEIICMFLHLYGYSKDGVGSPTLQTLSQLFVIGTYFQMLYLLLSLSFGWTLGSGKVHIFYDDVWKSRPVVPISIVLSLYQGILLLWELFQVSEHKVYNAYENTAGVLHIIIGLLLAAIFAGNIYNTVSIERSALRREFYKNFAKICLIWFLSYPVMVVTSFVFTHYLRYKVITVGVKTGQTCAMILLYKLFLSRSLYWEVSALSASTLPRMNKTVGIKLYN</sequence>
<evidence type="ECO:0000259" key="2">
    <source>
        <dbReference type="Pfam" id="PF10192"/>
    </source>
</evidence>
<feature type="transmembrane region" description="Helical" evidence="1">
    <location>
        <begin position="91"/>
        <end position="114"/>
    </location>
</feature>
<proteinExistence type="predicted"/>
<feature type="domain" description="GPR180/TMEM145 transmembrane" evidence="2">
    <location>
        <begin position="95"/>
        <end position="322"/>
    </location>
</feature>
<dbReference type="RefSeq" id="XP_006824707.1">
    <property type="nucleotide sequence ID" value="XM_006824644.1"/>
</dbReference>
<feature type="transmembrane region" description="Helical" evidence="1">
    <location>
        <begin position="241"/>
        <end position="259"/>
    </location>
</feature>
<feature type="transmembrane region" description="Helical" evidence="1">
    <location>
        <begin position="126"/>
        <end position="149"/>
    </location>
</feature>
<protein>
    <submittedName>
        <fullName evidence="4">Integral membrane protein GPR180-like</fullName>
    </submittedName>
</protein>
<dbReference type="InterPro" id="IPR019336">
    <property type="entry name" value="GPR180/TMEM145_TM"/>
</dbReference>
<dbReference type="InterPro" id="IPR047831">
    <property type="entry name" value="GPR180/TMEM145"/>
</dbReference>
<keyword evidence="1" id="KW-1133">Transmembrane helix</keyword>
<dbReference type="Pfam" id="PF10192">
    <property type="entry name" value="GPR180-TMEM145_TM"/>
    <property type="match status" value="1"/>
</dbReference>
<keyword evidence="3" id="KW-1185">Reference proteome</keyword>
<organism evidence="3 4">
    <name type="scientific">Saccoglossus kowalevskii</name>
    <name type="common">Acorn worm</name>
    <dbReference type="NCBI Taxonomy" id="10224"/>
    <lineage>
        <taxon>Eukaryota</taxon>
        <taxon>Metazoa</taxon>
        <taxon>Hemichordata</taxon>
        <taxon>Enteropneusta</taxon>
        <taxon>Harrimaniidae</taxon>
        <taxon>Saccoglossus</taxon>
    </lineage>
</organism>
<dbReference type="GeneID" id="102808485"/>
<evidence type="ECO:0000313" key="3">
    <source>
        <dbReference type="Proteomes" id="UP000694865"/>
    </source>
</evidence>
<reference evidence="4" key="1">
    <citation type="submission" date="2025-08" db="UniProtKB">
        <authorList>
            <consortium name="RefSeq"/>
        </authorList>
    </citation>
    <scope>IDENTIFICATION</scope>
    <source>
        <tissue evidence="4">Testes</tissue>
    </source>
</reference>
<dbReference type="PANTHER" id="PTHR23252:SF29">
    <property type="entry name" value="INTEGRAL MEMBRANE PROTEIN GPR180"/>
    <property type="match status" value="1"/>
</dbReference>
<evidence type="ECO:0000313" key="4">
    <source>
        <dbReference type="RefSeq" id="XP_006824707.1"/>
    </source>
</evidence>
<feature type="transmembrane region" description="Helical" evidence="1">
    <location>
        <begin position="204"/>
        <end position="221"/>
    </location>
</feature>
<feature type="transmembrane region" description="Helical" evidence="1">
    <location>
        <begin position="280"/>
        <end position="298"/>
    </location>
</feature>
<keyword evidence="1" id="KW-0472">Membrane</keyword>
<name>A0ABM0MXG6_SACKO</name>